<dbReference type="InterPro" id="IPR036390">
    <property type="entry name" value="WH_DNA-bd_sf"/>
</dbReference>
<keyword evidence="1" id="KW-0805">Transcription regulation</keyword>
<dbReference type="InterPro" id="IPR001034">
    <property type="entry name" value="DeoR_HTH"/>
</dbReference>
<gene>
    <name evidence="6" type="ORF">COT49_03485</name>
</gene>
<keyword evidence="3" id="KW-0547">Nucleotide-binding</keyword>
<dbReference type="SUPFAM" id="SSF46785">
    <property type="entry name" value="Winged helix' DNA-binding domain"/>
    <property type="match status" value="1"/>
</dbReference>
<evidence type="ECO:0000256" key="2">
    <source>
        <dbReference type="ARBA" id="ARBA00023163"/>
    </source>
</evidence>
<dbReference type="InterPro" id="IPR036597">
    <property type="entry name" value="Fido-like_dom_sf"/>
</dbReference>
<evidence type="ECO:0000256" key="4">
    <source>
        <dbReference type="PIRSR" id="PIRSR640198-3"/>
    </source>
</evidence>
<dbReference type="GO" id="GO:0003700">
    <property type="term" value="F:DNA-binding transcription factor activity"/>
    <property type="evidence" value="ECO:0007669"/>
    <property type="project" value="InterPro"/>
</dbReference>
<dbReference type="Proteomes" id="UP000230340">
    <property type="component" value="Unassembled WGS sequence"/>
</dbReference>
<dbReference type="InterPro" id="IPR036388">
    <property type="entry name" value="WH-like_DNA-bd_sf"/>
</dbReference>
<accession>A0A2H0XD07</accession>
<organism evidence="6 7">
    <name type="scientific">candidate division WWE3 bacterium CG08_land_8_20_14_0_20_40_13</name>
    <dbReference type="NCBI Taxonomy" id="1975084"/>
    <lineage>
        <taxon>Bacteria</taxon>
        <taxon>Katanobacteria</taxon>
    </lineage>
</organism>
<keyword evidence="3" id="KW-0067">ATP-binding</keyword>
<dbReference type="InterPro" id="IPR003812">
    <property type="entry name" value="Fido"/>
</dbReference>
<evidence type="ECO:0000313" key="6">
    <source>
        <dbReference type="EMBL" id="PIS22824.1"/>
    </source>
</evidence>
<evidence type="ECO:0000256" key="3">
    <source>
        <dbReference type="PIRSR" id="PIRSR640198-2"/>
    </source>
</evidence>
<sequence length="349" mass="40678">MHDTNLNERQKQILSLLKQKGKASRQYLANQSLSKDGVSRVTIIRDLNYLIDCNLVVAEGKGKSTVYRLAEANQSLTYVDLSKYFETETESRQINREYNKNIYPQLKNLLSKTDIELWEKSKRVFKEAKEKLDPSIYKRELERFVIELSWKSSQIEGNTYSLIETETLIKQNIKARGHSEDEAVMILNHKKAFEVILEKKDSFKKLELSDVVQLHQVLTKGLVTSGIRSQKVKISGTQYEPLSSKHELEEELRKLVNHVNDSKYPPEKALITATLLAYIQPFADGNKRTSRMLSNAILIAFDYFPLSYRNIDVNEYRSSMIVFYETGNMYNLKRLFMKQLQFAIENYFK</sequence>
<reference evidence="7" key="1">
    <citation type="submission" date="2017-09" db="EMBL/GenBank/DDBJ databases">
        <title>Depth-based differentiation of microbial function through sediment-hosted aquifers and enrichment of novel symbionts in the deep terrestrial subsurface.</title>
        <authorList>
            <person name="Probst A.J."/>
            <person name="Ladd B."/>
            <person name="Jarett J.K."/>
            <person name="Geller-Mcgrath D.E."/>
            <person name="Sieber C.M.K."/>
            <person name="Emerson J.B."/>
            <person name="Anantharaman K."/>
            <person name="Thomas B.C."/>
            <person name="Malmstrom R."/>
            <person name="Stieglmeier M."/>
            <person name="Klingl A."/>
            <person name="Woyke T."/>
            <person name="Ryan C.M."/>
            <person name="Banfield J.F."/>
        </authorList>
    </citation>
    <scope>NUCLEOTIDE SEQUENCE [LARGE SCALE GENOMIC DNA]</scope>
</reference>
<name>A0A2H0XD07_UNCKA</name>
<evidence type="ECO:0000313" key="7">
    <source>
        <dbReference type="Proteomes" id="UP000230340"/>
    </source>
</evidence>
<dbReference type="Gene3D" id="1.10.3290.10">
    <property type="entry name" value="Fido-like domain"/>
    <property type="match status" value="1"/>
</dbReference>
<dbReference type="InterPro" id="IPR040198">
    <property type="entry name" value="Fido_containing"/>
</dbReference>
<feature type="binding site" evidence="3">
    <location>
        <begin position="284"/>
        <end position="291"/>
    </location>
    <ligand>
        <name>ATP</name>
        <dbReference type="ChEBI" id="CHEBI:30616"/>
    </ligand>
</feature>
<keyword evidence="2" id="KW-0804">Transcription</keyword>
<dbReference type="Pfam" id="PF08220">
    <property type="entry name" value="HTH_DeoR"/>
    <property type="match status" value="1"/>
</dbReference>
<dbReference type="PANTHER" id="PTHR13504:SF38">
    <property type="entry name" value="FIDO DOMAIN-CONTAINING PROTEIN"/>
    <property type="match status" value="1"/>
</dbReference>
<dbReference type="PANTHER" id="PTHR13504">
    <property type="entry name" value="FIDO DOMAIN-CONTAINING PROTEIN DDB_G0283145"/>
    <property type="match status" value="1"/>
</dbReference>
<evidence type="ECO:0000259" key="5">
    <source>
        <dbReference type="PROSITE" id="PS51459"/>
    </source>
</evidence>
<dbReference type="AlphaFoldDB" id="A0A2H0XD07"/>
<protein>
    <submittedName>
        <fullName evidence="6">Cell filamentation protein Fic</fullName>
    </submittedName>
</protein>
<comment type="caution">
    <text evidence="6">The sequence shown here is derived from an EMBL/GenBank/DDBJ whole genome shotgun (WGS) entry which is preliminary data.</text>
</comment>
<feature type="domain" description="Fido" evidence="5">
    <location>
        <begin position="206"/>
        <end position="338"/>
    </location>
</feature>
<evidence type="ECO:0000256" key="1">
    <source>
        <dbReference type="ARBA" id="ARBA00023015"/>
    </source>
</evidence>
<feature type="site" description="Important for autoinhibition of adenylyltransferase activity" evidence="4">
    <location>
        <position position="156"/>
    </location>
</feature>
<dbReference type="Pfam" id="PF02661">
    <property type="entry name" value="Fic"/>
    <property type="match status" value="1"/>
</dbReference>
<dbReference type="PROSITE" id="PS51459">
    <property type="entry name" value="FIDO"/>
    <property type="match status" value="1"/>
</dbReference>
<dbReference type="GO" id="GO:0005524">
    <property type="term" value="F:ATP binding"/>
    <property type="evidence" value="ECO:0007669"/>
    <property type="project" value="UniProtKB-KW"/>
</dbReference>
<dbReference type="Gene3D" id="1.10.10.10">
    <property type="entry name" value="Winged helix-like DNA-binding domain superfamily/Winged helix DNA-binding domain"/>
    <property type="match status" value="1"/>
</dbReference>
<proteinExistence type="predicted"/>
<dbReference type="EMBL" id="PEYT01000031">
    <property type="protein sequence ID" value="PIS22824.1"/>
    <property type="molecule type" value="Genomic_DNA"/>
</dbReference>
<dbReference type="SUPFAM" id="SSF140931">
    <property type="entry name" value="Fic-like"/>
    <property type="match status" value="1"/>
</dbReference>